<organism evidence="10">
    <name type="scientific">Callorhinchus milii</name>
    <name type="common">Ghost shark</name>
    <dbReference type="NCBI Taxonomy" id="7868"/>
    <lineage>
        <taxon>Eukaryota</taxon>
        <taxon>Metazoa</taxon>
        <taxon>Chordata</taxon>
        <taxon>Craniata</taxon>
        <taxon>Vertebrata</taxon>
        <taxon>Chondrichthyes</taxon>
        <taxon>Holocephali</taxon>
        <taxon>Chimaeriformes</taxon>
        <taxon>Callorhinchidae</taxon>
        <taxon>Callorhinchus</taxon>
    </lineage>
</organism>
<dbReference type="PANTHER" id="PTHR19957:SF97">
    <property type="entry name" value="SYNTAXIN-4"/>
    <property type="match status" value="1"/>
</dbReference>
<dbReference type="SUPFAM" id="SSF47661">
    <property type="entry name" value="t-snare proteins"/>
    <property type="match status" value="1"/>
</dbReference>
<proteinExistence type="evidence at transcript level"/>
<dbReference type="PANTHER" id="PTHR19957">
    <property type="entry name" value="SYNTAXIN"/>
    <property type="match status" value="1"/>
</dbReference>
<keyword evidence="3" id="KW-0813">Transport</keyword>
<dbReference type="EMBL" id="JW874678">
    <property type="protein sequence ID" value="AFP07195.1"/>
    <property type="molecule type" value="mRNA"/>
</dbReference>
<keyword evidence="5 8" id="KW-0472">Membrane</keyword>
<feature type="compositionally biased region" description="Basic and acidic residues" evidence="7">
    <location>
        <begin position="92"/>
        <end position="107"/>
    </location>
</feature>
<evidence type="ECO:0000256" key="5">
    <source>
        <dbReference type="ARBA" id="ARBA00023136"/>
    </source>
</evidence>
<dbReference type="Gene3D" id="1.20.5.110">
    <property type="match status" value="1"/>
</dbReference>
<dbReference type="FunFam" id="1.20.5.110:FF:000022">
    <property type="entry name" value="Syntaxin 19"/>
    <property type="match status" value="1"/>
</dbReference>
<dbReference type="PROSITE" id="PS00914">
    <property type="entry name" value="SYNTAXIN"/>
    <property type="match status" value="1"/>
</dbReference>
<dbReference type="GO" id="GO:0048278">
    <property type="term" value="P:vesicle docking"/>
    <property type="evidence" value="ECO:0007669"/>
    <property type="project" value="TreeGrafter"/>
</dbReference>
<dbReference type="GO" id="GO:0012505">
    <property type="term" value="C:endomembrane system"/>
    <property type="evidence" value="ECO:0007669"/>
    <property type="project" value="UniProtKB-SubCell"/>
</dbReference>
<comment type="subcellular location">
    <subcellularLocation>
        <location evidence="1">Endomembrane system</location>
        <topology evidence="1">Peripheral membrane protein</topology>
    </subcellularLocation>
</comment>
<dbReference type="GO" id="GO:0000149">
    <property type="term" value="F:SNARE binding"/>
    <property type="evidence" value="ECO:0007669"/>
    <property type="project" value="TreeGrafter"/>
</dbReference>
<dbReference type="GO" id="GO:0005886">
    <property type="term" value="C:plasma membrane"/>
    <property type="evidence" value="ECO:0007669"/>
    <property type="project" value="TreeGrafter"/>
</dbReference>
<accession>V9L681</accession>
<sequence>MRDRTEELKEGIRDSEDEEMKLVLNSDDDPFFQQVAEVRQCLMDLERFVSEMKTKQLKILGSPLPDDRDVKELQSLRDQIKTRAQAARSHIQKLERKDSGDDVGNMDDRVRKTQREVLSRGFVEVMSRCHEIQSEYRQRNVERIHRQLQITGVTVTEEKMEEMLETGKQEVFTANLMLDTQVTKQTLNEIETRREEIFKLERSIRDLHDMFMYMAMEVEAQGEMIDNIESCVSHSVDYVEKAKTDTRSAVTSQRHSRKKKIMIFVCVSVLVLVIIAVVVGLVA</sequence>
<keyword evidence="8" id="KW-0812">Transmembrane</keyword>
<dbReference type="GO" id="GO:0005484">
    <property type="term" value="F:SNAP receptor activity"/>
    <property type="evidence" value="ECO:0007669"/>
    <property type="project" value="InterPro"/>
</dbReference>
<evidence type="ECO:0000256" key="7">
    <source>
        <dbReference type="SAM" id="MobiDB-lite"/>
    </source>
</evidence>
<evidence type="ECO:0000256" key="2">
    <source>
        <dbReference type="ARBA" id="ARBA00009063"/>
    </source>
</evidence>
<dbReference type="GO" id="GO:0031201">
    <property type="term" value="C:SNARE complex"/>
    <property type="evidence" value="ECO:0007669"/>
    <property type="project" value="TreeGrafter"/>
</dbReference>
<dbReference type="GO" id="GO:0006887">
    <property type="term" value="P:exocytosis"/>
    <property type="evidence" value="ECO:0007669"/>
    <property type="project" value="TreeGrafter"/>
</dbReference>
<keyword evidence="8" id="KW-1133">Transmembrane helix</keyword>
<protein>
    <submittedName>
        <fullName evidence="10">Syntaxin-4-like protein</fullName>
    </submittedName>
</protein>
<dbReference type="InterPro" id="IPR045242">
    <property type="entry name" value="Syntaxin"/>
</dbReference>
<dbReference type="Pfam" id="PF05739">
    <property type="entry name" value="SNARE"/>
    <property type="match status" value="1"/>
</dbReference>
<comment type="similarity">
    <text evidence="2 6">Belongs to the syntaxin family.</text>
</comment>
<dbReference type="InterPro" id="IPR006012">
    <property type="entry name" value="Syntaxin/epimorphin_CS"/>
</dbReference>
<feature type="region of interest" description="Disordered" evidence="7">
    <location>
        <begin position="88"/>
        <end position="107"/>
    </location>
</feature>
<dbReference type="CDD" id="cd00179">
    <property type="entry name" value="SynN"/>
    <property type="match status" value="1"/>
</dbReference>
<dbReference type="FunFam" id="1.20.58.70:FF:000011">
    <property type="entry name" value="Syntaxin 4"/>
    <property type="match status" value="1"/>
</dbReference>
<evidence type="ECO:0000256" key="8">
    <source>
        <dbReference type="SAM" id="Phobius"/>
    </source>
</evidence>
<dbReference type="InterPro" id="IPR010989">
    <property type="entry name" value="SNARE"/>
</dbReference>
<dbReference type="Pfam" id="PF00804">
    <property type="entry name" value="Syntaxin"/>
    <property type="match status" value="1"/>
</dbReference>
<dbReference type="SMART" id="SM00397">
    <property type="entry name" value="t_SNARE"/>
    <property type="match status" value="1"/>
</dbReference>
<dbReference type="PROSITE" id="PS50192">
    <property type="entry name" value="T_SNARE"/>
    <property type="match status" value="1"/>
</dbReference>
<dbReference type="GO" id="GO:0006886">
    <property type="term" value="P:intracellular protein transport"/>
    <property type="evidence" value="ECO:0007669"/>
    <property type="project" value="InterPro"/>
</dbReference>
<dbReference type="Gene3D" id="1.20.58.70">
    <property type="match status" value="1"/>
</dbReference>
<reference evidence="10" key="1">
    <citation type="journal article" date="2014" name="Nature">
        <title>Elephant shark genome provides unique insights into gnathostome evolution.</title>
        <authorList>
            <consortium name="International Elephant Shark Genome Sequencing Consortium"/>
            <person name="Venkatesh B."/>
            <person name="Lee A.P."/>
            <person name="Ravi V."/>
            <person name="Maurya A.K."/>
            <person name="Lian M.M."/>
            <person name="Swann J.B."/>
            <person name="Ohta Y."/>
            <person name="Flajnik M.F."/>
            <person name="Sutoh Y."/>
            <person name="Kasahara M."/>
            <person name="Hoon S."/>
            <person name="Gangu V."/>
            <person name="Roy S.W."/>
            <person name="Irimia M."/>
            <person name="Korzh V."/>
            <person name="Kondrychyn I."/>
            <person name="Lim Z.W."/>
            <person name="Tay B.H."/>
            <person name="Tohari S."/>
            <person name="Kong K.W."/>
            <person name="Ho S."/>
            <person name="Lorente-Galdos B."/>
            <person name="Quilez J."/>
            <person name="Marques-Bonet T."/>
            <person name="Raney B.J."/>
            <person name="Ingham P.W."/>
            <person name="Tay A."/>
            <person name="Hillier L.W."/>
            <person name="Minx P."/>
            <person name="Boehm T."/>
            <person name="Wilson R.K."/>
            <person name="Brenner S."/>
            <person name="Warren W.C."/>
        </authorList>
    </citation>
    <scope>NUCLEOTIDE SEQUENCE</scope>
    <source>
        <tissue evidence="10">Heart</tissue>
    </source>
</reference>
<keyword evidence="4" id="KW-0175">Coiled coil</keyword>
<evidence type="ECO:0000256" key="1">
    <source>
        <dbReference type="ARBA" id="ARBA00004184"/>
    </source>
</evidence>
<dbReference type="CDD" id="cd15848">
    <property type="entry name" value="SNARE_syntaxin1-like"/>
    <property type="match status" value="1"/>
</dbReference>
<dbReference type="AlphaFoldDB" id="V9L681"/>
<dbReference type="InterPro" id="IPR006011">
    <property type="entry name" value="Syntaxin_N"/>
</dbReference>
<dbReference type="GO" id="GO:0006906">
    <property type="term" value="P:vesicle fusion"/>
    <property type="evidence" value="ECO:0007669"/>
    <property type="project" value="TreeGrafter"/>
</dbReference>
<evidence type="ECO:0000256" key="3">
    <source>
        <dbReference type="ARBA" id="ARBA00022448"/>
    </source>
</evidence>
<feature type="transmembrane region" description="Helical" evidence="8">
    <location>
        <begin position="261"/>
        <end position="282"/>
    </location>
</feature>
<evidence type="ECO:0000259" key="9">
    <source>
        <dbReference type="PROSITE" id="PS50192"/>
    </source>
</evidence>
<name>V9L681_CALMI</name>
<dbReference type="InterPro" id="IPR000727">
    <property type="entry name" value="T_SNARE_dom"/>
</dbReference>
<evidence type="ECO:0000256" key="6">
    <source>
        <dbReference type="RuleBase" id="RU003858"/>
    </source>
</evidence>
<evidence type="ECO:0000313" key="10">
    <source>
        <dbReference type="EMBL" id="AFP07195.1"/>
    </source>
</evidence>
<dbReference type="SMART" id="SM00503">
    <property type="entry name" value="SynN"/>
    <property type="match status" value="1"/>
</dbReference>
<feature type="domain" description="T-SNARE coiled-coil homology" evidence="9">
    <location>
        <begin position="187"/>
        <end position="249"/>
    </location>
</feature>
<evidence type="ECO:0000256" key="4">
    <source>
        <dbReference type="ARBA" id="ARBA00023054"/>
    </source>
</evidence>